<dbReference type="OrthoDB" id="871140at2"/>
<dbReference type="Proteomes" id="UP000183788">
    <property type="component" value="Unassembled WGS sequence"/>
</dbReference>
<gene>
    <name evidence="2" type="ORF">SAMN05661012_02701</name>
    <name evidence="3" type="ORF">SR876_16210</name>
</gene>
<keyword evidence="1" id="KW-0812">Transmembrane</keyword>
<dbReference type="STRING" id="1004.SAMN05661012_02701"/>
<dbReference type="EMBL" id="CP140154">
    <property type="protein sequence ID" value="WQG93066.1"/>
    <property type="molecule type" value="Genomic_DNA"/>
</dbReference>
<reference evidence="3 5" key="2">
    <citation type="submission" date="2023-11" db="EMBL/GenBank/DDBJ databases">
        <title>MicrobeMod: A computational toolkit for identifying prokaryotic methylation and restriction-modification with nanopore sequencing.</title>
        <authorList>
            <person name="Crits-Christoph A."/>
            <person name="Kang S.C."/>
            <person name="Lee H."/>
            <person name="Ostrov N."/>
        </authorList>
    </citation>
    <scope>NUCLEOTIDE SEQUENCE [LARGE SCALE GENOMIC DNA]</scope>
    <source>
        <strain evidence="3 5">ATCC 23090</strain>
    </source>
</reference>
<evidence type="ECO:0000313" key="5">
    <source>
        <dbReference type="Proteomes" id="UP001326715"/>
    </source>
</evidence>
<keyword evidence="1" id="KW-1133">Transmembrane helix</keyword>
<keyword evidence="5" id="KW-1185">Reference proteome</keyword>
<dbReference type="Gene3D" id="1.20.1250.20">
    <property type="entry name" value="MFS general substrate transporter like domains"/>
    <property type="match status" value="1"/>
</dbReference>
<organism evidence="2 4">
    <name type="scientific">Chitinophaga sancti</name>
    <dbReference type="NCBI Taxonomy" id="1004"/>
    <lineage>
        <taxon>Bacteria</taxon>
        <taxon>Pseudomonadati</taxon>
        <taxon>Bacteroidota</taxon>
        <taxon>Chitinophagia</taxon>
        <taxon>Chitinophagales</taxon>
        <taxon>Chitinophagaceae</taxon>
        <taxon>Chitinophaga</taxon>
    </lineage>
</organism>
<protein>
    <submittedName>
        <fullName evidence="3">Sugar porter family MFS transporter</fullName>
    </submittedName>
</protein>
<dbReference type="EMBL" id="FPIZ01000007">
    <property type="protein sequence ID" value="SFW57647.1"/>
    <property type="molecule type" value="Genomic_DNA"/>
</dbReference>
<evidence type="ECO:0000313" key="3">
    <source>
        <dbReference type="EMBL" id="WQG93066.1"/>
    </source>
</evidence>
<name>A0A1K1QCJ9_9BACT</name>
<dbReference type="AlphaFoldDB" id="A0A1K1QCJ9"/>
<dbReference type="RefSeq" id="WP_143150720.1">
    <property type="nucleotide sequence ID" value="NZ_CP139972.1"/>
</dbReference>
<evidence type="ECO:0000256" key="1">
    <source>
        <dbReference type="SAM" id="Phobius"/>
    </source>
</evidence>
<feature type="transmembrane region" description="Helical" evidence="1">
    <location>
        <begin position="6"/>
        <end position="31"/>
    </location>
</feature>
<accession>A0A1K1QCJ9</accession>
<proteinExistence type="predicted"/>
<dbReference type="InterPro" id="IPR036259">
    <property type="entry name" value="MFS_trans_sf"/>
</dbReference>
<sequence>MGTYTILIAVFSFSFPILLTQLGPAPTFLLYAGMIWFVSRYIFETKGVPLEKVDELYHTI</sequence>
<keyword evidence="1" id="KW-0472">Membrane</keyword>
<evidence type="ECO:0000313" key="4">
    <source>
        <dbReference type="Proteomes" id="UP000183788"/>
    </source>
</evidence>
<reference evidence="2 4" key="1">
    <citation type="submission" date="2016-11" db="EMBL/GenBank/DDBJ databases">
        <authorList>
            <person name="Jaros S."/>
            <person name="Januszkiewicz K."/>
            <person name="Wedrychowicz H."/>
        </authorList>
    </citation>
    <scope>NUCLEOTIDE SEQUENCE [LARGE SCALE GENOMIC DNA]</scope>
    <source>
        <strain evidence="2 4">DSM 784</strain>
    </source>
</reference>
<dbReference type="Proteomes" id="UP001326715">
    <property type="component" value="Chromosome"/>
</dbReference>
<evidence type="ECO:0000313" key="2">
    <source>
        <dbReference type="EMBL" id="SFW57647.1"/>
    </source>
</evidence>